<dbReference type="RefSeq" id="WP_085884602.1">
    <property type="nucleotide sequence ID" value="NZ_FWFR01000003.1"/>
</dbReference>
<keyword evidence="2" id="KW-1185">Reference proteome</keyword>
<proteinExistence type="predicted"/>
<evidence type="ECO:0000313" key="1">
    <source>
        <dbReference type="EMBL" id="SLN69857.1"/>
    </source>
</evidence>
<dbReference type="InterPro" id="IPR009354">
    <property type="entry name" value="Usg"/>
</dbReference>
<dbReference type="OrthoDB" id="9811054at2"/>
<sequence length="87" mass="10328">MTDFAKMLQDYRLTTAEILYHMPDHPSLLQTYIWQDYDLAPKYPVLKRFLDFWEARLDGRLHSVQVASQRLITPTDVRNATAMFTLH</sequence>
<dbReference type="InParanoid" id="A0A1Y5TQQ8"/>
<reference evidence="1 2" key="1">
    <citation type="submission" date="2017-03" db="EMBL/GenBank/DDBJ databases">
        <authorList>
            <person name="Afonso C.L."/>
            <person name="Miller P.J."/>
            <person name="Scott M.A."/>
            <person name="Spackman E."/>
            <person name="Goraichik I."/>
            <person name="Dimitrov K.M."/>
            <person name="Suarez D.L."/>
            <person name="Swayne D.E."/>
        </authorList>
    </citation>
    <scope>NUCLEOTIDE SEQUENCE [LARGE SCALE GENOMIC DNA]</scope>
    <source>
        <strain evidence="1 2">CECT 7691</strain>
    </source>
</reference>
<organism evidence="1 2">
    <name type="scientific">Oceanibacterium hippocampi</name>
    <dbReference type="NCBI Taxonomy" id="745714"/>
    <lineage>
        <taxon>Bacteria</taxon>
        <taxon>Pseudomonadati</taxon>
        <taxon>Pseudomonadota</taxon>
        <taxon>Alphaproteobacteria</taxon>
        <taxon>Sneathiellales</taxon>
        <taxon>Sneathiellaceae</taxon>
        <taxon>Oceanibacterium</taxon>
    </lineage>
</organism>
<name>A0A1Y5TQQ8_9PROT</name>
<dbReference type="Pfam" id="PF06233">
    <property type="entry name" value="Usg"/>
    <property type="match status" value="1"/>
</dbReference>
<dbReference type="EMBL" id="FWFR01000003">
    <property type="protein sequence ID" value="SLN69857.1"/>
    <property type="molecule type" value="Genomic_DNA"/>
</dbReference>
<accession>A0A1Y5TQQ8</accession>
<protein>
    <submittedName>
        <fullName evidence="1">Usg-like family protein</fullName>
    </submittedName>
</protein>
<gene>
    <name evidence="1" type="ORF">OCH7691_03237</name>
</gene>
<evidence type="ECO:0000313" key="2">
    <source>
        <dbReference type="Proteomes" id="UP000193200"/>
    </source>
</evidence>
<dbReference type="AlphaFoldDB" id="A0A1Y5TQQ8"/>
<dbReference type="Proteomes" id="UP000193200">
    <property type="component" value="Unassembled WGS sequence"/>
</dbReference>